<keyword evidence="1" id="KW-0472">Membrane</keyword>
<name>A0A6A5S670_9PLEO</name>
<protein>
    <submittedName>
        <fullName evidence="2">Uncharacterized protein</fullName>
    </submittedName>
</protein>
<keyword evidence="1" id="KW-1133">Transmembrane helix</keyword>
<sequence length="132" mass="15099">MRTPNRTLTLIVWPRYHPLLTTILLLLCIPVFFYHLVPSFTSATHVFVFRIASNMHPSSDSHLCTKEIGDAHCCGLFMDAEPCVDWCRQRFVDRETLRLTAEYETCADQCLSRYHDTCRTAVDTVKGAYGAP</sequence>
<reference evidence="2" key="1">
    <citation type="journal article" date="2020" name="Stud. Mycol.">
        <title>101 Dothideomycetes genomes: a test case for predicting lifestyles and emergence of pathogens.</title>
        <authorList>
            <person name="Haridas S."/>
            <person name="Albert R."/>
            <person name="Binder M."/>
            <person name="Bloem J."/>
            <person name="Labutti K."/>
            <person name="Salamov A."/>
            <person name="Andreopoulos B."/>
            <person name="Baker S."/>
            <person name="Barry K."/>
            <person name="Bills G."/>
            <person name="Bluhm B."/>
            <person name="Cannon C."/>
            <person name="Castanera R."/>
            <person name="Culley D."/>
            <person name="Daum C."/>
            <person name="Ezra D."/>
            <person name="Gonzalez J."/>
            <person name="Henrissat B."/>
            <person name="Kuo A."/>
            <person name="Liang C."/>
            <person name="Lipzen A."/>
            <person name="Lutzoni F."/>
            <person name="Magnuson J."/>
            <person name="Mondo S."/>
            <person name="Nolan M."/>
            <person name="Ohm R."/>
            <person name="Pangilinan J."/>
            <person name="Park H.-J."/>
            <person name="Ramirez L."/>
            <person name="Alfaro M."/>
            <person name="Sun H."/>
            <person name="Tritt A."/>
            <person name="Yoshinaga Y."/>
            <person name="Zwiers L.-H."/>
            <person name="Turgeon B."/>
            <person name="Goodwin S."/>
            <person name="Spatafora J."/>
            <person name="Crous P."/>
            <person name="Grigoriev I."/>
        </authorList>
    </citation>
    <scope>NUCLEOTIDE SEQUENCE</scope>
    <source>
        <strain evidence="2">CBS 161.51</strain>
    </source>
</reference>
<evidence type="ECO:0000313" key="2">
    <source>
        <dbReference type="EMBL" id="KAF1936151.1"/>
    </source>
</evidence>
<evidence type="ECO:0000256" key="1">
    <source>
        <dbReference type="SAM" id="Phobius"/>
    </source>
</evidence>
<accession>A0A6A5S670</accession>
<dbReference type="AlphaFoldDB" id="A0A6A5S670"/>
<feature type="transmembrane region" description="Helical" evidence="1">
    <location>
        <begin position="16"/>
        <end position="37"/>
    </location>
</feature>
<keyword evidence="1" id="KW-0812">Transmembrane</keyword>
<organism evidence="2 3">
    <name type="scientific">Clathrospora elynae</name>
    <dbReference type="NCBI Taxonomy" id="706981"/>
    <lineage>
        <taxon>Eukaryota</taxon>
        <taxon>Fungi</taxon>
        <taxon>Dikarya</taxon>
        <taxon>Ascomycota</taxon>
        <taxon>Pezizomycotina</taxon>
        <taxon>Dothideomycetes</taxon>
        <taxon>Pleosporomycetidae</taxon>
        <taxon>Pleosporales</taxon>
        <taxon>Diademaceae</taxon>
        <taxon>Clathrospora</taxon>
    </lineage>
</organism>
<dbReference type="Proteomes" id="UP000800038">
    <property type="component" value="Unassembled WGS sequence"/>
</dbReference>
<keyword evidence="3" id="KW-1185">Reference proteome</keyword>
<gene>
    <name evidence="2" type="ORF">EJ02DRAFT_359729</name>
</gene>
<dbReference type="EMBL" id="ML976207">
    <property type="protein sequence ID" value="KAF1936151.1"/>
    <property type="molecule type" value="Genomic_DNA"/>
</dbReference>
<evidence type="ECO:0000313" key="3">
    <source>
        <dbReference type="Proteomes" id="UP000800038"/>
    </source>
</evidence>
<proteinExistence type="predicted"/>
<dbReference type="OrthoDB" id="3790043at2759"/>